<dbReference type="PROSITE" id="PS51689">
    <property type="entry name" value="SAM_RNA_A_N6_MT"/>
    <property type="match status" value="1"/>
</dbReference>
<dbReference type="SUPFAM" id="SSF53335">
    <property type="entry name" value="S-adenosyl-L-methionine-dependent methyltransferases"/>
    <property type="match status" value="1"/>
</dbReference>
<keyword evidence="1" id="KW-0489">Methyltransferase</keyword>
<reference evidence="6" key="1">
    <citation type="journal article" date="2014" name="Front. Microbiol.">
        <title>High frequency of phylogenetically diverse reductive dehalogenase-homologous genes in deep subseafloor sedimentary metagenomes.</title>
        <authorList>
            <person name="Kawai M."/>
            <person name="Futagami T."/>
            <person name="Toyoda A."/>
            <person name="Takaki Y."/>
            <person name="Nishi S."/>
            <person name="Hori S."/>
            <person name="Arai W."/>
            <person name="Tsubouchi T."/>
            <person name="Morono Y."/>
            <person name="Uchiyama I."/>
            <person name="Ito T."/>
            <person name="Fujiyama A."/>
            <person name="Inagaki F."/>
            <person name="Takami H."/>
        </authorList>
    </citation>
    <scope>NUCLEOTIDE SEQUENCE</scope>
    <source>
        <strain evidence="6">Expedition CK06-06</strain>
    </source>
</reference>
<accession>X0WAN7</accession>
<evidence type="ECO:0000256" key="4">
    <source>
        <dbReference type="ARBA" id="ARBA00022884"/>
    </source>
</evidence>
<keyword evidence="2" id="KW-0808">Transferase</keyword>
<feature type="domain" description="Methyltransferase" evidence="5">
    <location>
        <begin position="57"/>
        <end position="111"/>
    </location>
</feature>
<evidence type="ECO:0000256" key="3">
    <source>
        <dbReference type="ARBA" id="ARBA00022691"/>
    </source>
</evidence>
<dbReference type="InterPro" id="IPR041698">
    <property type="entry name" value="Methyltransf_25"/>
</dbReference>
<dbReference type="EMBL" id="BARS01031120">
    <property type="protein sequence ID" value="GAG27969.1"/>
    <property type="molecule type" value="Genomic_DNA"/>
</dbReference>
<sequence>MKNLIRIFNEKHALTGLNVFFREIFTNPSSVGAVLPSSKSLANHIASQVPNHSDGIVLELGAGTGVVTQALLDQGVPEERIVVVEISNSLAKFLRRRFPKVNIVQGDASNLIQLLSD</sequence>
<name>X0WAN7_9ZZZZ</name>
<organism evidence="6">
    <name type="scientific">marine sediment metagenome</name>
    <dbReference type="NCBI Taxonomy" id="412755"/>
    <lineage>
        <taxon>unclassified sequences</taxon>
        <taxon>metagenomes</taxon>
        <taxon>ecological metagenomes</taxon>
    </lineage>
</organism>
<evidence type="ECO:0000256" key="2">
    <source>
        <dbReference type="ARBA" id="ARBA00022679"/>
    </source>
</evidence>
<keyword evidence="4" id="KW-0694">RNA-binding</keyword>
<keyword evidence="3" id="KW-0949">S-adenosyl-L-methionine</keyword>
<dbReference type="Pfam" id="PF13649">
    <property type="entry name" value="Methyltransf_25"/>
    <property type="match status" value="1"/>
</dbReference>
<dbReference type="Gene3D" id="3.40.50.150">
    <property type="entry name" value="Vaccinia Virus protein VP39"/>
    <property type="match status" value="1"/>
</dbReference>
<dbReference type="GO" id="GO:0032259">
    <property type="term" value="P:methylation"/>
    <property type="evidence" value="ECO:0007669"/>
    <property type="project" value="UniProtKB-KW"/>
</dbReference>
<dbReference type="InterPro" id="IPR001737">
    <property type="entry name" value="KsgA/Erm"/>
</dbReference>
<evidence type="ECO:0000256" key="1">
    <source>
        <dbReference type="ARBA" id="ARBA00022603"/>
    </source>
</evidence>
<gene>
    <name evidence="6" type="ORF">S01H1_48462</name>
</gene>
<dbReference type="CDD" id="cd02440">
    <property type="entry name" value="AdoMet_MTases"/>
    <property type="match status" value="1"/>
</dbReference>
<feature type="non-terminal residue" evidence="6">
    <location>
        <position position="117"/>
    </location>
</feature>
<dbReference type="InterPro" id="IPR029063">
    <property type="entry name" value="SAM-dependent_MTases_sf"/>
</dbReference>
<protein>
    <recommendedName>
        <fullName evidence="5">Methyltransferase domain-containing protein</fullName>
    </recommendedName>
</protein>
<evidence type="ECO:0000313" key="6">
    <source>
        <dbReference type="EMBL" id="GAG27969.1"/>
    </source>
</evidence>
<dbReference type="AlphaFoldDB" id="X0WAN7"/>
<comment type="caution">
    <text evidence="6">The sequence shown here is derived from an EMBL/GenBank/DDBJ whole genome shotgun (WGS) entry which is preliminary data.</text>
</comment>
<proteinExistence type="predicted"/>
<evidence type="ECO:0000259" key="5">
    <source>
        <dbReference type="Pfam" id="PF13649"/>
    </source>
</evidence>
<dbReference type="GO" id="GO:0003723">
    <property type="term" value="F:RNA binding"/>
    <property type="evidence" value="ECO:0007669"/>
    <property type="project" value="UniProtKB-KW"/>
</dbReference>
<dbReference type="GO" id="GO:0008168">
    <property type="term" value="F:methyltransferase activity"/>
    <property type="evidence" value="ECO:0007669"/>
    <property type="project" value="UniProtKB-KW"/>
</dbReference>